<proteinExistence type="predicted"/>
<name>A0A2G9GNT7_9LAMI</name>
<dbReference type="Pfam" id="PF25071">
    <property type="entry name" value="DUF7795"/>
    <property type="match status" value="1"/>
</dbReference>
<evidence type="ECO:0000313" key="4">
    <source>
        <dbReference type="Proteomes" id="UP000231279"/>
    </source>
</evidence>
<dbReference type="STRING" id="429701.A0A2G9GNT7"/>
<dbReference type="EMBL" id="NKXS01004264">
    <property type="protein sequence ID" value="PIN06964.1"/>
    <property type="molecule type" value="Genomic_DNA"/>
</dbReference>
<comment type="caution">
    <text evidence="3">The sequence shown here is derived from an EMBL/GenBank/DDBJ whole genome shotgun (WGS) entry which is preliminary data.</text>
</comment>
<dbReference type="PANTHER" id="PTHR35305:SF2">
    <property type="entry name" value="FAD-BINDING PROTEIN"/>
    <property type="match status" value="1"/>
</dbReference>
<keyword evidence="4" id="KW-1185">Reference proteome</keyword>
<reference evidence="4" key="1">
    <citation type="journal article" date="2018" name="Gigascience">
        <title>Genome assembly of the Pink Ipe (Handroanthus impetiginosus, Bignoniaceae), a highly valued, ecologically keystone Neotropical timber forest tree.</title>
        <authorList>
            <person name="Silva-Junior O.B."/>
            <person name="Grattapaglia D."/>
            <person name="Novaes E."/>
            <person name="Collevatti R.G."/>
        </authorList>
    </citation>
    <scope>NUCLEOTIDE SEQUENCE [LARGE SCALE GENOMIC DNA]</scope>
    <source>
        <strain evidence="4">cv. UFG-1</strain>
    </source>
</reference>
<evidence type="ECO:0000313" key="3">
    <source>
        <dbReference type="EMBL" id="PIN06964.1"/>
    </source>
</evidence>
<dbReference type="OrthoDB" id="744228at2759"/>
<dbReference type="PANTHER" id="PTHR35305">
    <property type="entry name" value="FAD-BINDING PROTEIN"/>
    <property type="match status" value="1"/>
</dbReference>
<sequence>MGNGEDGQTQSKDEIIQIFSDFMARIAKFDELVSMGSKLLVGFQQALGFMVQPSISKTSALVEHIIKAHNSERVRSYVEAGCINYYDGEQNLTKLHTCSIGLLDYINKAKVVVDELECLVGDVASAVETANRKDEDVNHDLDSRISSNDEEEIPLSDHSKPGVAEYAATMAIIYHMMKQDYTMQVRIVSSLGAHSSPGELETYCQMWFLRPFIDDEIMHEAWSLVPQK</sequence>
<organism evidence="3 4">
    <name type="scientific">Handroanthus impetiginosus</name>
    <dbReference type="NCBI Taxonomy" id="429701"/>
    <lineage>
        <taxon>Eukaryota</taxon>
        <taxon>Viridiplantae</taxon>
        <taxon>Streptophyta</taxon>
        <taxon>Embryophyta</taxon>
        <taxon>Tracheophyta</taxon>
        <taxon>Spermatophyta</taxon>
        <taxon>Magnoliopsida</taxon>
        <taxon>eudicotyledons</taxon>
        <taxon>Gunneridae</taxon>
        <taxon>Pentapetalae</taxon>
        <taxon>asterids</taxon>
        <taxon>lamiids</taxon>
        <taxon>Lamiales</taxon>
        <taxon>Bignoniaceae</taxon>
        <taxon>Crescentiina</taxon>
        <taxon>Tabebuia alliance</taxon>
        <taxon>Handroanthus</taxon>
    </lineage>
</organism>
<dbReference type="Proteomes" id="UP000231279">
    <property type="component" value="Unassembled WGS sequence"/>
</dbReference>
<protein>
    <recommendedName>
        <fullName evidence="2">DUF7795 domain-containing protein</fullName>
    </recommendedName>
</protein>
<accession>A0A2G9GNT7</accession>
<gene>
    <name evidence="3" type="ORF">CDL12_20475</name>
</gene>
<dbReference type="AlphaFoldDB" id="A0A2G9GNT7"/>
<evidence type="ECO:0000259" key="2">
    <source>
        <dbReference type="Pfam" id="PF25071"/>
    </source>
</evidence>
<feature type="domain" description="DUF7795" evidence="2">
    <location>
        <begin position="10"/>
        <end position="131"/>
    </location>
</feature>
<feature type="region of interest" description="Disordered" evidence="1">
    <location>
        <begin position="139"/>
        <end position="158"/>
    </location>
</feature>
<dbReference type="InterPro" id="IPR056697">
    <property type="entry name" value="DUF7795"/>
</dbReference>
<evidence type="ECO:0000256" key="1">
    <source>
        <dbReference type="SAM" id="MobiDB-lite"/>
    </source>
</evidence>